<keyword evidence="1" id="KW-1133">Transmembrane helix</keyword>
<keyword evidence="1" id="KW-0812">Transmembrane</keyword>
<evidence type="ECO:0000313" key="3">
    <source>
        <dbReference type="Proteomes" id="UP000285317"/>
    </source>
</evidence>
<organism evidence="2 3">
    <name type="scientific">Rathayibacter festucae DSM 15932</name>
    <dbReference type="NCBI Taxonomy" id="1328866"/>
    <lineage>
        <taxon>Bacteria</taxon>
        <taxon>Bacillati</taxon>
        <taxon>Actinomycetota</taxon>
        <taxon>Actinomycetes</taxon>
        <taxon>Micrococcales</taxon>
        <taxon>Microbacteriaceae</taxon>
        <taxon>Rathayibacter</taxon>
    </lineage>
</organism>
<sequence length="129" mass="13072">MIVIGLVLAALAALLHVYIFVLESLLWTTPRARSTFGTTAGEAESTKELAFNQGFYNLFLAIVTILGVIVLASGATAVGAALVFTGTGSMVAAALVLLLSSPGKRRAALTQMAPGLLAVLALGIGLAAS</sequence>
<dbReference type="AlphaFoldDB" id="A0A3T0T0V7"/>
<dbReference type="KEGG" id="rfs:C1I64_09295"/>
<evidence type="ECO:0000313" key="2">
    <source>
        <dbReference type="EMBL" id="AZZ52228.1"/>
    </source>
</evidence>
<dbReference type="Pfam" id="PF06993">
    <property type="entry name" value="DUF1304"/>
    <property type="match status" value="1"/>
</dbReference>
<dbReference type="PANTHER" id="PTHR38446">
    <property type="entry name" value="BLL0914 PROTEIN"/>
    <property type="match status" value="1"/>
</dbReference>
<reference evidence="2 3" key="1">
    <citation type="submission" date="2018-03" db="EMBL/GenBank/DDBJ databases">
        <title>Bacteriophage NCPPB3778 and a type I-E CRISPR drive the evolution of the US Biological Select Agent, Rathayibacter toxicus.</title>
        <authorList>
            <person name="Davis E.W.II."/>
            <person name="Tabima J.F."/>
            <person name="Weisberg A.J."/>
            <person name="Dantas Lopes L."/>
            <person name="Wiseman M.S."/>
            <person name="Wiseman M.S."/>
            <person name="Pupko T."/>
            <person name="Belcher M.S."/>
            <person name="Sechler A.J."/>
            <person name="Tancos M.A."/>
            <person name="Schroeder B.K."/>
            <person name="Murray T.D."/>
            <person name="Luster D.G."/>
            <person name="Schneider W.L."/>
            <person name="Rogers E."/>
            <person name="Andreote F.D."/>
            <person name="Grunwald N.J."/>
            <person name="Putnam M.L."/>
            <person name="Chang J.H."/>
        </authorList>
    </citation>
    <scope>NUCLEOTIDE SEQUENCE [LARGE SCALE GENOMIC DNA]</scope>
    <source>
        <strain evidence="2 3">DSM 15932</strain>
    </source>
</reference>
<dbReference type="RefSeq" id="WP_127887003.1">
    <property type="nucleotide sequence ID" value="NZ_CP028137.1"/>
</dbReference>
<evidence type="ECO:0000256" key="1">
    <source>
        <dbReference type="SAM" id="Phobius"/>
    </source>
</evidence>
<feature type="transmembrane region" description="Helical" evidence="1">
    <location>
        <begin position="81"/>
        <end position="100"/>
    </location>
</feature>
<keyword evidence="1" id="KW-0472">Membrane</keyword>
<dbReference type="PANTHER" id="PTHR38446:SF1">
    <property type="entry name" value="BLL0914 PROTEIN"/>
    <property type="match status" value="1"/>
</dbReference>
<dbReference type="Proteomes" id="UP000285317">
    <property type="component" value="Chromosome"/>
</dbReference>
<dbReference type="EMBL" id="CP028137">
    <property type="protein sequence ID" value="AZZ52228.1"/>
    <property type="molecule type" value="Genomic_DNA"/>
</dbReference>
<feature type="transmembrane region" description="Helical" evidence="1">
    <location>
        <begin position="6"/>
        <end position="27"/>
    </location>
</feature>
<name>A0A3T0T0V7_9MICO</name>
<feature type="transmembrane region" description="Helical" evidence="1">
    <location>
        <begin position="107"/>
        <end position="128"/>
    </location>
</feature>
<proteinExistence type="predicted"/>
<protein>
    <submittedName>
        <fullName evidence="2">DUF1304 domain-containing protein</fullName>
    </submittedName>
</protein>
<feature type="transmembrane region" description="Helical" evidence="1">
    <location>
        <begin position="55"/>
        <end position="75"/>
    </location>
</feature>
<gene>
    <name evidence="2" type="ORF">C1I64_09295</name>
</gene>
<accession>A0A3T0T0V7</accession>
<dbReference type="InterPro" id="IPR009732">
    <property type="entry name" value="DUF1304"/>
</dbReference>